<proteinExistence type="predicted"/>
<accession>A0A8J3N6R6</accession>
<evidence type="ECO:0000256" key="1">
    <source>
        <dbReference type="ARBA" id="ARBA00022737"/>
    </source>
</evidence>
<dbReference type="InterPro" id="IPR001646">
    <property type="entry name" value="5peptide_repeat"/>
</dbReference>
<protein>
    <recommendedName>
        <fullName evidence="4">Pentapeptide repeat-containing protein</fullName>
    </recommendedName>
</protein>
<dbReference type="Pfam" id="PF00805">
    <property type="entry name" value="Pentapeptide"/>
    <property type="match status" value="4"/>
</dbReference>
<gene>
    <name evidence="2" type="ORF">KSF_106900</name>
</gene>
<sequence>MDLEGFDFTGAMLQEANLTGSNLSHANFTRANLSRVEGRQVQMQYAVLCEAEMTDAIFARADLSHANLHAATLTRADFTRATFSHATCSWVSAMQATFADAVLTASLWNKANLVGACLNYAQGTQASFARANLTHATVRHAVLNNAILTEAKCGYGDWLDTSLQAASLVDADFSFSNLRDIDVEDASLRDCRCESATFGRGLHYNAKTTIDSNNHDLISMVLLSCAHTAEQKQFALYIRYETNLCWAGFTRLLLRQPAEMAAWVKESLRTVDSLKSSVEEFENRFQQWLSAEERSVSLCDLNPSLHHFMNEQIKKHDALRADELYWFLRGVLASACQNPEMAVSEEYHGVVLERLRELICS</sequence>
<keyword evidence="3" id="KW-1185">Reference proteome</keyword>
<dbReference type="RefSeq" id="WP_220211236.1">
    <property type="nucleotide sequence ID" value="NZ_BNJK01000003.1"/>
</dbReference>
<dbReference type="EMBL" id="BNJK01000003">
    <property type="protein sequence ID" value="GHP00643.1"/>
    <property type="molecule type" value="Genomic_DNA"/>
</dbReference>
<evidence type="ECO:0008006" key="4">
    <source>
        <dbReference type="Google" id="ProtNLM"/>
    </source>
</evidence>
<dbReference type="PANTHER" id="PTHR47485">
    <property type="entry name" value="THYLAKOID LUMENAL 17.4 KDA PROTEIN, CHLOROPLASTIC"/>
    <property type="match status" value="1"/>
</dbReference>
<dbReference type="Gene3D" id="2.160.20.80">
    <property type="entry name" value="E3 ubiquitin-protein ligase SopA"/>
    <property type="match status" value="2"/>
</dbReference>
<dbReference type="SUPFAM" id="SSF141571">
    <property type="entry name" value="Pentapeptide repeat-like"/>
    <property type="match status" value="2"/>
</dbReference>
<evidence type="ECO:0000313" key="2">
    <source>
        <dbReference type="EMBL" id="GHP00643.1"/>
    </source>
</evidence>
<organism evidence="2 3">
    <name type="scientific">Reticulibacter mediterranei</name>
    <dbReference type="NCBI Taxonomy" id="2778369"/>
    <lineage>
        <taxon>Bacteria</taxon>
        <taxon>Bacillati</taxon>
        <taxon>Chloroflexota</taxon>
        <taxon>Ktedonobacteria</taxon>
        <taxon>Ktedonobacterales</taxon>
        <taxon>Reticulibacteraceae</taxon>
        <taxon>Reticulibacter</taxon>
    </lineage>
</organism>
<reference evidence="2" key="1">
    <citation type="submission" date="2020-10" db="EMBL/GenBank/DDBJ databases">
        <title>Taxonomic study of unclassified bacteria belonging to the class Ktedonobacteria.</title>
        <authorList>
            <person name="Yabe S."/>
            <person name="Wang C.M."/>
            <person name="Zheng Y."/>
            <person name="Sakai Y."/>
            <person name="Cavaletti L."/>
            <person name="Monciardini P."/>
            <person name="Donadio S."/>
        </authorList>
    </citation>
    <scope>NUCLEOTIDE SEQUENCE</scope>
    <source>
        <strain evidence="2">ID150040</strain>
    </source>
</reference>
<dbReference type="PANTHER" id="PTHR47485:SF1">
    <property type="entry name" value="THYLAKOID LUMENAL 17.4 KDA PROTEIN, CHLOROPLASTIC"/>
    <property type="match status" value="1"/>
</dbReference>
<name>A0A8J3N6R6_9CHLR</name>
<comment type="caution">
    <text evidence="2">The sequence shown here is derived from an EMBL/GenBank/DDBJ whole genome shotgun (WGS) entry which is preliminary data.</text>
</comment>
<evidence type="ECO:0000313" key="3">
    <source>
        <dbReference type="Proteomes" id="UP000597444"/>
    </source>
</evidence>
<dbReference type="Proteomes" id="UP000597444">
    <property type="component" value="Unassembled WGS sequence"/>
</dbReference>
<dbReference type="AlphaFoldDB" id="A0A8J3N6R6"/>
<keyword evidence="1" id="KW-0677">Repeat</keyword>